<proteinExistence type="predicted"/>
<dbReference type="EMBL" id="JASAOG010000203">
    <property type="protein sequence ID" value="KAK0044168.1"/>
    <property type="molecule type" value="Genomic_DNA"/>
</dbReference>
<reference evidence="1" key="1">
    <citation type="journal article" date="2023" name="PLoS Negl. Trop. Dis.">
        <title>A genome sequence for Biomphalaria pfeifferi, the major vector snail for the human-infecting parasite Schistosoma mansoni.</title>
        <authorList>
            <person name="Bu L."/>
            <person name="Lu L."/>
            <person name="Laidemitt M.R."/>
            <person name="Zhang S.M."/>
            <person name="Mutuku M."/>
            <person name="Mkoji G."/>
            <person name="Steinauer M."/>
            <person name="Loker E.S."/>
        </authorList>
    </citation>
    <scope>NUCLEOTIDE SEQUENCE</scope>
    <source>
        <strain evidence="1">KasaAsao</strain>
    </source>
</reference>
<dbReference type="Proteomes" id="UP001233172">
    <property type="component" value="Unassembled WGS sequence"/>
</dbReference>
<name>A0AAD8AYX3_BIOPF</name>
<evidence type="ECO:0000313" key="1">
    <source>
        <dbReference type="EMBL" id="KAK0044168.1"/>
    </source>
</evidence>
<sequence length="69" mass="7658">MVENLSSRCLPVLGNTQWPDENLSSRCLPGLGNTQWPDERTFLQGVSRAWVTPNGQTREPFFKVSPGPG</sequence>
<dbReference type="AlphaFoldDB" id="A0AAD8AYX3"/>
<organism evidence="1 2">
    <name type="scientific">Biomphalaria pfeifferi</name>
    <name type="common">Bloodfluke planorb</name>
    <name type="synonym">Freshwater snail</name>
    <dbReference type="NCBI Taxonomy" id="112525"/>
    <lineage>
        <taxon>Eukaryota</taxon>
        <taxon>Metazoa</taxon>
        <taxon>Spiralia</taxon>
        <taxon>Lophotrochozoa</taxon>
        <taxon>Mollusca</taxon>
        <taxon>Gastropoda</taxon>
        <taxon>Heterobranchia</taxon>
        <taxon>Euthyneura</taxon>
        <taxon>Panpulmonata</taxon>
        <taxon>Hygrophila</taxon>
        <taxon>Lymnaeoidea</taxon>
        <taxon>Planorbidae</taxon>
        <taxon>Biomphalaria</taxon>
    </lineage>
</organism>
<accession>A0AAD8AYX3</accession>
<protein>
    <submittedName>
        <fullName evidence="1">Uncharacterized protein</fullName>
    </submittedName>
</protein>
<evidence type="ECO:0000313" key="2">
    <source>
        <dbReference type="Proteomes" id="UP001233172"/>
    </source>
</evidence>
<gene>
    <name evidence="1" type="ORF">Bpfe_026407</name>
</gene>
<keyword evidence="2" id="KW-1185">Reference proteome</keyword>
<reference evidence="1" key="2">
    <citation type="submission" date="2023-04" db="EMBL/GenBank/DDBJ databases">
        <authorList>
            <person name="Bu L."/>
            <person name="Lu L."/>
            <person name="Laidemitt M.R."/>
            <person name="Zhang S.M."/>
            <person name="Mutuku M."/>
            <person name="Mkoji G."/>
            <person name="Steinauer M."/>
            <person name="Loker E.S."/>
        </authorList>
    </citation>
    <scope>NUCLEOTIDE SEQUENCE</scope>
    <source>
        <strain evidence="1">KasaAsao</strain>
        <tissue evidence="1">Whole Snail</tissue>
    </source>
</reference>
<comment type="caution">
    <text evidence="1">The sequence shown here is derived from an EMBL/GenBank/DDBJ whole genome shotgun (WGS) entry which is preliminary data.</text>
</comment>